<organism evidence="3 4">
    <name type="scientific">Mesobacillus zeae</name>
    <dbReference type="NCBI Taxonomy" id="1917180"/>
    <lineage>
        <taxon>Bacteria</taxon>
        <taxon>Bacillati</taxon>
        <taxon>Bacillota</taxon>
        <taxon>Bacilli</taxon>
        <taxon>Bacillales</taxon>
        <taxon>Bacillaceae</taxon>
        <taxon>Mesobacillus</taxon>
    </lineage>
</organism>
<feature type="transmembrane region" description="Helical" evidence="1">
    <location>
        <begin position="6"/>
        <end position="23"/>
    </location>
</feature>
<dbReference type="InterPro" id="IPR027783">
    <property type="entry name" value="Bacterial_PH-related"/>
</dbReference>
<evidence type="ECO:0000259" key="2">
    <source>
        <dbReference type="Pfam" id="PF10882"/>
    </source>
</evidence>
<evidence type="ECO:0000313" key="4">
    <source>
        <dbReference type="Proteomes" id="UP000265816"/>
    </source>
</evidence>
<feature type="transmembrane region" description="Helical" evidence="1">
    <location>
        <begin position="57"/>
        <end position="76"/>
    </location>
</feature>
<keyword evidence="1" id="KW-0812">Transmembrane</keyword>
<dbReference type="RefSeq" id="WP_119111729.1">
    <property type="nucleotide sequence ID" value="NZ_CBCSEO010000007.1"/>
</dbReference>
<keyword evidence="4" id="KW-1185">Reference proteome</keyword>
<dbReference type="Proteomes" id="UP000265816">
    <property type="component" value="Unassembled WGS sequence"/>
</dbReference>
<dbReference type="Pfam" id="PF12650">
    <property type="entry name" value="DUF3784"/>
    <property type="match status" value="1"/>
</dbReference>
<evidence type="ECO:0000256" key="1">
    <source>
        <dbReference type="SAM" id="Phobius"/>
    </source>
</evidence>
<proteinExistence type="predicted"/>
<keyword evidence="1" id="KW-0472">Membrane</keyword>
<protein>
    <submittedName>
        <fullName evidence="3">DUF3784 domain-containing protein</fullName>
    </submittedName>
</protein>
<dbReference type="EMBL" id="QWVT01000009">
    <property type="protein sequence ID" value="RID87469.1"/>
    <property type="molecule type" value="Genomic_DNA"/>
</dbReference>
<evidence type="ECO:0000313" key="3">
    <source>
        <dbReference type="EMBL" id="RID87469.1"/>
    </source>
</evidence>
<keyword evidence="1" id="KW-1133">Transmembrane helix</keyword>
<accession>A0A398BBC6</accession>
<dbReference type="Pfam" id="PF10882">
    <property type="entry name" value="bPH_5"/>
    <property type="match status" value="1"/>
</dbReference>
<sequence length="241" mass="27809">MLVLIVVQLVIILLFFIIGWALLKKKAYWMLSGFRGRPQEEQNLLIENGYPQKAGKLIVYTAAGMTLFLPLFLTPFTYTIEVQFGFMILFLMGGMMYLSKYEVPHKRRRSFIITSSLFVVVLSIISVLTFLGYQEPVLVTRQDSFEITGMYGREWSYKDVKKVELLDKMPKVTYKENGFGMSDMSKGRFHVKEYGSSLLFVRKHSQPILFIKTKDQNIFITAITSDATQDWYNNLKGKAGI</sequence>
<dbReference type="InterPro" id="IPR017259">
    <property type="entry name" value="UCP037672"/>
</dbReference>
<name>A0A398BBC6_9BACI</name>
<dbReference type="AlphaFoldDB" id="A0A398BBC6"/>
<reference evidence="3 4" key="1">
    <citation type="submission" date="2018-08" db="EMBL/GenBank/DDBJ databases">
        <title>Bacillus jemisoniae sp. nov., Bacillus chryseoplanitiae sp. nov., Bacillus resnikiae sp. nov., and Bacillus frankliniae sp. nov., isolated from Viking spacecraft and associated surfaces.</title>
        <authorList>
            <person name="Seuylemezian A."/>
            <person name="Vaishampayan P."/>
        </authorList>
    </citation>
    <scope>NUCLEOTIDE SEQUENCE [LARGE SCALE GENOMIC DNA]</scope>
    <source>
        <strain evidence="3 4">JJ-247</strain>
    </source>
</reference>
<dbReference type="OrthoDB" id="2082701at2"/>
<gene>
    <name evidence="3" type="ORF">D1970_04650</name>
</gene>
<feature type="transmembrane region" description="Helical" evidence="1">
    <location>
        <begin position="111"/>
        <end position="133"/>
    </location>
</feature>
<feature type="transmembrane region" description="Helical" evidence="1">
    <location>
        <begin position="82"/>
        <end position="99"/>
    </location>
</feature>
<feature type="domain" description="Bacterial Pleckstrin homology" evidence="2">
    <location>
        <begin position="143"/>
        <end position="221"/>
    </location>
</feature>
<comment type="caution">
    <text evidence="3">The sequence shown here is derived from an EMBL/GenBank/DDBJ whole genome shotgun (WGS) entry which is preliminary data.</text>
</comment>